<dbReference type="EMBL" id="VLLK01000001">
    <property type="protein sequence ID" value="TWJ08770.1"/>
    <property type="molecule type" value="Genomic_DNA"/>
</dbReference>
<keyword evidence="6" id="KW-1185">Reference proteome</keyword>
<dbReference type="PANTHER" id="PTHR30349:SF88">
    <property type="entry name" value="BLL1584 PROTEIN"/>
    <property type="match status" value="1"/>
</dbReference>
<dbReference type="InterPro" id="IPR050090">
    <property type="entry name" value="Tyrosine_recombinase_XerCD"/>
</dbReference>
<feature type="compositionally biased region" description="Basic and acidic residues" evidence="3">
    <location>
        <begin position="1"/>
        <end position="20"/>
    </location>
</feature>
<dbReference type="PANTHER" id="PTHR30349">
    <property type="entry name" value="PHAGE INTEGRASE-RELATED"/>
    <property type="match status" value="1"/>
</dbReference>
<accession>A0A562UT28</accession>
<feature type="domain" description="Tyr recombinase" evidence="4">
    <location>
        <begin position="213"/>
        <end position="384"/>
    </location>
</feature>
<evidence type="ECO:0000256" key="3">
    <source>
        <dbReference type="SAM" id="MobiDB-lite"/>
    </source>
</evidence>
<comment type="caution">
    <text evidence="5">The sequence shown here is derived from an EMBL/GenBank/DDBJ whole genome shotgun (WGS) entry which is preliminary data.</text>
</comment>
<evidence type="ECO:0000256" key="2">
    <source>
        <dbReference type="ARBA" id="ARBA00023172"/>
    </source>
</evidence>
<protein>
    <submittedName>
        <fullName evidence="5">Site-specific recombinase XerD</fullName>
    </submittedName>
</protein>
<proteinExistence type="predicted"/>
<reference evidence="5 6" key="1">
    <citation type="submission" date="2019-07" db="EMBL/GenBank/DDBJ databases">
        <title>Genomic Encyclopedia of Archaeal and Bacterial Type Strains, Phase II (KMG-II): from individual species to whole genera.</title>
        <authorList>
            <person name="Goeker M."/>
        </authorList>
    </citation>
    <scope>NUCLEOTIDE SEQUENCE [LARGE SCALE GENOMIC DNA]</scope>
    <source>
        <strain evidence="5 6">ATCC BAA-2084</strain>
    </source>
</reference>
<keyword evidence="1" id="KW-0229">DNA integration</keyword>
<dbReference type="PROSITE" id="PS51898">
    <property type="entry name" value="TYR_RECOMBINASE"/>
    <property type="match status" value="1"/>
</dbReference>
<evidence type="ECO:0000313" key="6">
    <source>
        <dbReference type="Proteomes" id="UP000320547"/>
    </source>
</evidence>
<dbReference type="GO" id="GO:0015074">
    <property type="term" value="P:DNA integration"/>
    <property type="evidence" value="ECO:0007669"/>
    <property type="project" value="UniProtKB-KW"/>
</dbReference>
<dbReference type="Gene3D" id="1.10.443.10">
    <property type="entry name" value="Intergrase catalytic core"/>
    <property type="match status" value="1"/>
</dbReference>
<dbReference type="Pfam" id="PF00589">
    <property type="entry name" value="Phage_integrase"/>
    <property type="match status" value="1"/>
</dbReference>
<dbReference type="STRING" id="476157.GCA_001663155_00357"/>
<dbReference type="SUPFAM" id="SSF56349">
    <property type="entry name" value="DNA breaking-rejoining enzymes"/>
    <property type="match status" value="1"/>
</dbReference>
<name>A0A562UT28_9SPHN</name>
<evidence type="ECO:0000313" key="5">
    <source>
        <dbReference type="EMBL" id="TWJ08770.1"/>
    </source>
</evidence>
<feature type="region of interest" description="Disordered" evidence="3">
    <location>
        <begin position="1"/>
        <end position="21"/>
    </location>
</feature>
<keyword evidence="2" id="KW-0233">DNA recombination</keyword>
<dbReference type="OrthoDB" id="7465727at2"/>
<sequence>MDLSKVKERAKLKPDPKGKAEPYWQRLSPGCFVGYCPHVGDGEGTWHARAYDEDKRGYRRRCLGSFASSSGNERFALAKKAAEAFAASVESGGTPEKRLETVRDACEQYAADRAEASARFERHVYGHDLAKVKLIKLRRRHLVGWREWLSGKPATYGKRANGAPKTRPRSPSSINRDIAALRAALNRAIAPGTPNTEADWQSALKAIPNADRKRDGYLPREQRKAVLAQLPPDAHAFFTALCLLPLRPGAMAKLKVADFNKHTNELAIGEDKNGKPRRFTVPKQVAQLIAKQSEGKPPAAFLFQRSNGKPWSKDSWKIPLASAVRSLELPKDTCAYTLRHSIITDLVNSGLPILTIAQISGTSVEMIERHYGHLVSDAAVKALETLEV</sequence>
<evidence type="ECO:0000256" key="1">
    <source>
        <dbReference type="ARBA" id="ARBA00022908"/>
    </source>
</evidence>
<dbReference type="RefSeq" id="WP_067596701.1">
    <property type="nucleotide sequence ID" value="NZ_CP015963.1"/>
</dbReference>
<dbReference type="InterPro" id="IPR011010">
    <property type="entry name" value="DNA_brk_join_enz"/>
</dbReference>
<evidence type="ECO:0000259" key="4">
    <source>
        <dbReference type="PROSITE" id="PS51898"/>
    </source>
</evidence>
<dbReference type="Proteomes" id="UP000320547">
    <property type="component" value="Unassembled WGS sequence"/>
</dbReference>
<gene>
    <name evidence="5" type="ORF">JN10_0386</name>
</gene>
<dbReference type="InterPro" id="IPR013762">
    <property type="entry name" value="Integrase-like_cat_sf"/>
</dbReference>
<dbReference type="AlphaFoldDB" id="A0A562UT28"/>
<dbReference type="InterPro" id="IPR002104">
    <property type="entry name" value="Integrase_catalytic"/>
</dbReference>
<organism evidence="5 6">
    <name type="scientific">Altererythrobacter ishigakiensis</name>
    <dbReference type="NCBI Taxonomy" id="476157"/>
    <lineage>
        <taxon>Bacteria</taxon>
        <taxon>Pseudomonadati</taxon>
        <taxon>Pseudomonadota</taxon>
        <taxon>Alphaproteobacteria</taxon>
        <taxon>Sphingomonadales</taxon>
        <taxon>Erythrobacteraceae</taxon>
        <taxon>Altererythrobacter</taxon>
    </lineage>
</organism>
<dbReference type="GO" id="GO:0006310">
    <property type="term" value="P:DNA recombination"/>
    <property type="evidence" value="ECO:0007669"/>
    <property type="project" value="UniProtKB-KW"/>
</dbReference>
<dbReference type="GO" id="GO:0003677">
    <property type="term" value="F:DNA binding"/>
    <property type="evidence" value="ECO:0007669"/>
    <property type="project" value="InterPro"/>
</dbReference>